<dbReference type="Proteomes" id="UP000320496">
    <property type="component" value="Chromosome"/>
</dbReference>
<feature type="transmembrane region" description="Helical" evidence="1">
    <location>
        <begin position="65"/>
        <end position="84"/>
    </location>
</feature>
<dbReference type="KEGG" id="mri:Mal4_26140"/>
<feature type="transmembrane region" description="Helical" evidence="1">
    <location>
        <begin position="127"/>
        <end position="149"/>
    </location>
</feature>
<keyword evidence="1" id="KW-0812">Transmembrane</keyword>
<dbReference type="RefSeq" id="WP_145369584.1">
    <property type="nucleotide sequence ID" value="NZ_CP036275.1"/>
</dbReference>
<keyword evidence="3" id="KW-1185">Reference proteome</keyword>
<proteinExistence type="predicted"/>
<dbReference type="OrthoDB" id="9806699at2"/>
<feature type="transmembrane region" description="Helical" evidence="1">
    <location>
        <begin position="39"/>
        <end position="58"/>
    </location>
</feature>
<keyword evidence="1" id="KW-1133">Transmembrane helix</keyword>
<evidence type="ECO:0000256" key="1">
    <source>
        <dbReference type="SAM" id="Phobius"/>
    </source>
</evidence>
<dbReference type="InterPro" id="IPR046487">
    <property type="entry name" value="DUF6580"/>
</dbReference>
<accession>A0A517Z731</accession>
<keyword evidence="1" id="KW-0472">Membrane</keyword>
<feature type="transmembrane region" description="Helical" evidence="1">
    <location>
        <begin position="7"/>
        <end position="27"/>
    </location>
</feature>
<dbReference type="EMBL" id="CP036275">
    <property type="protein sequence ID" value="QDU38287.1"/>
    <property type="molecule type" value="Genomic_DNA"/>
</dbReference>
<sequence>MYRPRTAFLATLFIYAVVVKLLPYILMQFGMSIDPETTVYPWNFSPVPAICLFGAAYFQDRKWAFGLPVLAWLLGDLGIFALVSMHSGVAAGAEMAFYRSQIFVYLGFALVVLCGMPLRSKVSWLRVAGCGVGGSLAFFVLTNFAIWALPDVSRYPQTLAGLVDCFISALPFYRNFLVSTGVFSAILFSPLGVRAIERADESRGLEPAAGLPEVATVSR</sequence>
<feature type="transmembrane region" description="Helical" evidence="1">
    <location>
        <begin position="172"/>
        <end position="193"/>
    </location>
</feature>
<gene>
    <name evidence="2" type="ORF">Mal4_26140</name>
</gene>
<feature type="transmembrane region" description="Helical" evidence="1">
    <location>
        <begin position="96"/>
        <end position="115"/>
    </location>
</feature>
<dbReference type="AlphaFoldDB" id="A0A517Z731"/>
<evidence type="ECO:0000313" key="3">
    <source>
        <dbReference type="Proteomes" id="UP000320496"/>
    </source>
</evidence>
<evidence type="ECO:0000313" key="2">
    <source>
        <dbReference type="EMBL" id="QDU38287.1"/>
    </source>
</evidence>
<dbReference type="Pfam" id="PF20221">
    <property type="entry name" value="DUF6580"/>
    <property type="match status" value="1"/>
</dbReference>
<organism evidence="2 3">
    <name type="scientific">Maioricimonas rarisocia</name>
    <dbReference type="NCBI Taxonomy" id="2528026"/>
    <lineage>
        <taxon>Bacteria</taxon>
        <taxon>Pseudomonadati</taxon>
        <taxon>Planctomycetota</taxon>
        <taxon>Planctomycetia</taxon>
        <taxon>Planctomycetales</taxon>
        <taxon>Planctomycetaceae</taxon>
        <taxon>Maioricimonas</taxon>
    </lineage>
</organism>
<name>A0A517Z731_9PLAN</name>
<reference evidence="2 3" key="1">
    <citation type="submission" date="2019-02" db="EMBL/GenBank/DDBJ databases">
        <title>Deep-cultivation of Planctomycetes and their phenomic and genomic characterization uncovers novel biology.</title>
        <authorList>
            <person name="Wiegand S."/>
            <person name="Jogler M."/>
            <person name="Boedeker C."/>
            <person name="Pinto D."/>
            <person name="Vollmers J."/>
            <person name="Rivas-Marin E."/>
            <person name="Kohn T."/>
            <person name="Peeters S.H."/>
            <person name="Heuer A."/>
            <person name="Rast P."/>
            <person name="Oberbeckmann S."/>
            <person name="Bunk B."/>
            <person name="Jeske O."/>
            <person name="Meyerdierks A."/>
            <person name="Storesund J.E."/>
            <person name="Kallscheuer N."/>
            <person name="Luecker S."/>
            <person name="Lage O.M."/>
            <person name="Pohl T."/>
            <person name="Merkel B.J."/>
            <person name="Hornburger P."/>
            <person name="Mueller R.-W."/>
            <person name="Bruemmer F."/>
            <person name="Labrenz M."/>
            <person name="Spormann A.M."/>
            <person name="Op den Camp H."/>
            <person name="Overmann J."/>
            <person name="Amann R."/>
            <person name="Jetten M.S.M."/>
            <person name="Mascher T."/>
            <person name="Medema M.H."/>
            <person name="Devos D.P."/>
            <person name="Kaster A.-K."/>
            <person name="Ovreas L."/>
            <person name="Rohde M."/>
            <person name="Galperin M.Y."/>
            <person name="Jogler C."/>
        </authorList>
    </citation>
    <scope>NUCLEOTIDE SEQUENCE [LARGE SCALE GENOMIC DNA]</scope>
    <source>
        <strain evidence="2 3">Mal4</strain>
    </source>
</reference>
<protein>
    <submittedName>
        <fullName evidence="2">Uncharacterized protein</fullName>
    </submittedName>
</protein>